<keyword evidence="5" id="KW-1185">Reference proteome</keyword>
<evidence type="ECO:0000256" key="1">
    <source>
        <dbReference type="ARBA" id="ARBA00022801"/>
    </source>
</evidence>
<dbReference type="InterPro" id="IPR029058">
    <property type="entry name" value="AB_hydrolase_fold"/>
</dbReference>
<dbReference type="EMBL" id="WHUT02000015">
    <property type="protein sequence ID" value="NUB46470.1"/>
    <property type="molecule type" value="Genomic_DNA"/>
</dbReference>
<dbReference type="Gene3D" id="3.40.50.1820">
    <property type="entry name" value="alpha/beta hydrolase"/>
    <property type="match status" value="1"/>
</dbReference>
<dbReference type="RefSeq" id="WP_152828566.1">
    <property type="nucleotide sequence ID" value="NZ_WHUT02000015.1"/>
</dbReference>
<dbReference type="InterPro" id="IPR000639">
    <property type="entry name" value="Epox_hydrolase-like"/>
</dbReference>
<organism evidence="4 5">
    <name type="scientific">Fertoeibacter niger</name>
    <dbReference type="NCBI Taxonomy" id="2656921"/>
    <lineage>
        <taxon>Bacteria</taxon>
        <taxon>Pseudomonadati</taxon>
        <taxon>Pseudomonadota</taxon>
        <taxon>Alphaproteobacteria</taxon>
        <taxon>Rhodobacterales</taxon>
        <taxon>Paracoccaceae</taxon>
        <taxon>Fertoeibacter</taxon>
    </lineage>
</organism>
<evidence type="ECO:0000256" key="2">
    <source>
        <dbReference type="SAM" id="MobiDB-lite"/>
    </source>
</evidence>
<name>A0A8X8KQP6_9RHOB</name>
<evidence type="ECO:0000313" key="5">
    <source>
        <dbReference type="Proteomes" id="UP000484076"/>
    </source>
</evidence>
<dbReference type="PANTHER" id="PTHR43329">
    <property type="entry name" value="EPOXIDE HYDROLASE"/>
    <property type="match status" value="1"/>
</dbReference>
<keyword evidence="1 4" id="KW-0378">Hydrolase</keyword>
<reference evidence="4" key="1">
    <citation type="submission" date="2020-05" db="EMBL/GenBank/DDBJ databases">
        <title>Fertoebacter nigrum gen. nov., sp. nov., a new member of the family Rhodobacteraceae.</title>
        <authorList>
            <person name="Szuroczki S."/>
            <person name="Abbaszade G."/>
            <person name="Buni D."/>
            <person name="Schumann P."/>
            <person name="Toth E."/>
        </authorList>
    </citation>
    <scope>NUCLEOTIDE SEQUENCE</scope>
    <source>
        <strain evidence="4">RG-N-1a</strain>
    </source>
</reference>
<feature type="compositionally biased region" description="Polar residues" evidence="2">
    <location>
        <begin position="1"/>
        <end position="15"/>
    </location>
</feature>
<evidence type="ECO:0000313" key="4">
    <source>
        <dbReference type="EMBL" id="NUB46470.1"/>
    </source>
</evidence>
<comment type="caution">
    <text evidence="4">The sequence shown here is derived from an EMBL/GenBank/DDBJ whole genome shotgun (WGS) entry which is preliminary data.</text>
</comment>
<dbReference type="PRINTS" id="PR00111">
    <property type="entry name" value="ABHYDROLASE"/>
</dbReference>
<accession>A0A8X8KQP6</accession>
<dbReference type="PRINTS" id="PR00412">
    <property type="entry name" value="EPOXHYDRLASE"/>
</dbReference>
<dbReference type="Proteomes" id="UP000484076">
    <property type="component" value="Unassembled WGS sequence"/>
</dbReference>
<dbReference type="InterPro" id="IPR000073">
    <property type="entry name" value="AB_hydrolase_1"/>
</dbReference>
<dbReference type="GO" id="GO:0016787">
    <property type="term" value="F:hydrolase activity"/>
    <property type="evidence" value="ECO:0007669"/>
    <property type="project" value="UniProtKB-KW"/>
</dbReference>
<feature type="region of interest" description="Disordered" evidence="2">
    <location>
        <begin position="1"/>
        <end position="24"/>
    </location>
</feature>
<dbReference type="Pfam" id="PF00561">
    <property type="entry name" value="Abhydrolase_1"/>
    <property type="match status" value="1"/>
</dbReference>
<gene>
    <name evidence="4" type="ORF">GEU84_018920</name>
</gene>
<proteinExistence type="predicted"/>
<dbReference type="AlphaFoldDB" id="A0A8X8KQP6"/>
<dbReference type="SUPFAM" id="SSF53474">
    <property type="entry name" value="alpha/beta-Hydrolases"/>
    <property type="match status" value="1"/>
</dbReference>
<protein>
    <submittedName>
        <fullName evidence="4">Alpha/beta hydrolase</fullName>
    </submittedName>
</protein>
<evidence type="ECO:0000259" key="3">
    <source>
        <dbReference type="Pfam" id="PF00561"/>
    </source>
</evidence>
<feature type="domain" description="AB hydrolase-1" evidence="3">
    <location>
        <begin position="45"/>
        <end position="144"/>
    </location>
</feature>
<sequence length="303" mass="33829">MSNDQVNTVDRTTGNPGPMPKGARSEFVEVNDIQLHYVTMGSGAPMILLHGWPQTWWSWRHVMERFSDRYTVIAADLRGCGLSEITKTGYDKANLAKDIAELIDKVAGGKAIVVSHDMGGKTSYMLAHLYPDRIEKLVMSDCQVPGKENPNTLDGRGWHFGFHQAENFPEMLTEGRERAYIGAQLHNWSYSKTLFSEEEITEYARQYTRPGGMTAGFNLYKAMPQDSALAETFHGKPLPFPVMTVAGRHGANNYLGDAMKLEASDFVGHIIPDCGHFVVKEAFEEFCAHLDEFLARPPAGLRN</sequence>